<name>A0ACC0B3W5_CATRO</name>
<gene>
    <name evidence="1" type="ORF">M9H77_17190</name>
</gene>
<sequence>MRMTCLVSIQMERSCSLATVDCQNMCSRIHGDSSLMENLSRVVRASTNVIRSLVRLIFPFCCVSTLESILEAKWNIEGKTPKGFCAMYNICGSRTDAKVLNCPYDTPSVKPDEFLSSKIPSLCPTITGNVCRTEAQFEALW</sequence>
<protein>
    <submittedName>
        <fullName evidence="1">Uncharacterized protein</fullName>
    </submittedName>
</protein>
<accession>A0ACC0B3W5</accession>
<dbReference type="EMBL" id="CM044704">
    <property type="protein sequence ID" value="KAI5667337.1"/>
    <property type="molecule type" value="Genomic_DNA"/>
</dbReference>
<reference evidence="2" key="1">
    <citation type="journal article" date="2023" name="Nat. Plants">
        <title>Single-cell RNA sequencing provides a high-resolution roadmap for understanding the multicellular compartmentation of specialized metabolism.</title>
        <authorList>
            <person name="Sun S."/>
            <person name="Shen X."/>
            <person name="Li Y."/>
            <person name="Li Y."/>
            <person name="Wang S."/>
            <person name="Li R."/>
            <person name="Zhang H."/>
            <person name="Shen G."/>
            <person name="Guo B."/>
            <person name="Wei J."/>
            <person name="Xu J."/>
            <person name="St-Pierre B."/>
            <person name="Chen S."/>
            <person name="Sun C."/>
        </authorList>
    </citation>
    <scope>NUCLEOTIDE SEQUENCE [LARGE SCALE GENOMIC DNA]</scope>
</reference>
<proteinExistence type="predicted"/>
<evidence type="ECO:0000313" key="2">
    <source>
        <dbReference type="Proteomes" id="UP001060085"/>
    </source>
</evidence>
<dbReference type="Proteomes" id="UP001060085">
    <property type="component" value="Linkage Group LG04"/>
</dbReference>
<comment type="caution">
    <text evidence="1">The sequence shown here is derived from an EMBL/GenBank/DDBJ whole genome shotgun (WGS) entry which is preliminary data.</text>
</comment>
<keyword evidence="2" id="KW-1185">Reference proteome</keyword>
<evidence type="ECO:0000313" key="1">
    <source>
        <dbReference type="EMBL" id="KAI5667337.1"/>
    </source>
</evidence>
<organism evidence="1 2">
    <name type="scientific">Catharanthus roseus</name>
    <name type="common">Madagascar periwinkle</name>
    <name type="synonym">Vinca rosea</name>
    <dbReference type="NCBI Taxonomy" id="4058"/>
    <lineage>
        <taxon>Eukaryota</taxon>
        <taxon>Viridiplantae</taxon>
        <taxon>Streptophyta</taxon>
        <taxon>Embryophyta</taxon>
        <taxon>Tracheophyta</taxon>
        <taxon>Spermatophyta</taxon>
        <taxon>Magnoliopsida</taxon>
        <taxon>eudicotyledons</taxon>
        <taxon>Gunneridae</taxon>
        <taxon>Pentapetalae</taxon>
        <taxon>asterids</taxon>
        <taxon>lamiids</taxon>
        <taxon>Gentianales</taxon>
        <taxon>Apocynaceae</taxon>
        <taxon>Rauvolfioideae</taxon>
        <taxon>Vinceae</taxon>
        <taxon>Catharanthinae</taxon>
        <taxon>Catharanthus</taxon>
    </lineage>
</organism>